<dbReference type="GO" id="GO:0005385">
    <property type="term" value="F:zinc ion transmembrane transporter activity"/>
    <property type="evidence" value="ECO:0007669"/>
    <property type="project" value="TreeGrafter"/>
</dbReference>
<proteinExistence type="predicted"/>
<feature type="transmembrane region" description="Helical" evidence="5">
    <location>
        <begin position="21"/>
        <end position="41"/>
    </location>
</feature>
<evidence type="ECO:0000313" key="6">
    <source>
        <dbReference type="EMBL" id="CAD8510193.1"/>
    </source>
</evidence>
<gene>
    <name evidence="6" type="ORF">HPHI1048_LOCUS24614</name>
</gene>
<evidence type="ECO:0000256" key="3">
    <source>
        <dbReference type="ARBA" id="ARBA00022989"/>
    </source>
</evidence>
<name>A0A7S0I3Z8_9CRYP</name>
<comment type="subcellular location">
    <subcellularLocation>
        <location evidence="1">Membrane</location>
        <topology evidence="1">Multi-pass membrane protein</topology>
    </subcellularLocation>
</comment>
<dbReference type="EMBL" id="HBEO01036286">
    <property type="protein sequence ID" value="CAD8510193.1"/>
    <property type="molecule type" value="Transcribed_RNA"/>
</dbReference>
<feature type="transmembrane region" description="Helical" evidence="5">
    <location>
        <begin position="261"/>
        <end position="281"/>
    </location>
</feature>
<feature type="transmembrane region" description="Helical" evidence="5">
    <location>
        <begin position="56"/>
        <end position="76"/>
    </location>
</feature>
<evidence type="ECO:0000256" key="5">
    <source>
        <dbReference type="SAM" id="Phobius"/>
    </source>
</evidence>
<organism evidence="6">
    <name type="scientific">Hanusia phi</name>
    <dbReference type="NCBI Taxonomy" id="3032"/>
    <lineage>
        <taxon>Eukaryota</taxon>
        <taxon>Cryptophyceae</taxon>
        <taxon>Pyrenomonadales</taxon>
        <taxon>Geminigeraceae</taxon>
        <taxon>Hanusia</taxon>
    </lineage>
</organism>
<reference evidence="6" key="1">
    <citation type="submission" date="2021-01" db="EMBL/GenBank/DDBJ databases">
        <authorList>
            <person name="Corre E."/>
            <person name="Pelletier E."/>
            <person name="Niang G."/>
            <person name="Scheremetjew M."/>
            <person name="Finn R."/>
            <person name="Kale V."/>
            <person name="Holt S."/>
            <person name="Cochrane G."/>
            <person name="Meng A."/>
            <person name="Brown T."/>
            <person name="Cohen L."/>
        </authorList>
    </citation>
    <scope>NUCLEOTIDE SEQUENCE</scope>
    <source>
        <strain evidence="6">CCMP325</strain>
    </source>
</reference>
<dbReference type="PANTHER" id="PTHR11040:SF70">
    <property type="entry name" value="OS05G0316100 PROTEIN"/>
    <property type="match status" value="1"/>
</dbReference>
<dbReference type="GO" id="GO:0016020">
    <property type="term" value="C:membrane"/>
    <property type="evidence" value="ECO:0007669"/>
    <property type="project" value="UniProtKB-SubCell"/>
</dbReference>
<dbReference type="AlphaFoldDB" id="A0A7S0I3Z8"/>
<keyword evidence="2 5" id="KW-0812">Transmembrane</keyword>
<protein>
    <submittedName>
        <fullName evidence="6">Uncharacterized protein</fullName>
    </submittedName>
</protein>
<keyword evidence="4 5" id="KW-0472">Membrane</keyword>
<sequence length="311" mass="33405">MKDRDVRADDRRAHSQSLQEVGGASKFLLLFLFLTVVTAVSKPKEVTSKTPTPLHVWYYGWLAAICTGMGALPFLFLSKPSGFILGVSNAVAAGMMLSASYSLAYEGWELEDDGLVILRMRVSHAHRVSLGVMLGVAFVLVTKRMVETWDQLHFGDISGMQASKIILIVAVMTLHSFAEGLGIGVAFCGKGGAHLGAFISMSLAVHNIPEGLAVALVLAPRGVPKFQTLVLAIISSLPQPVIAVPVFLFVENFIAWEPVGLGFAAGAMLWVAVFELILDALKEIPIETCSMSMSCSFVAMMAISSWIDVST</sequence>
<evidence type="ECO:0000256" key="4">
    <source>
        <dbReference type="ARBA" id="ARBA00023136"/>
    </source>
</evidence>
<feature type="transmembrane region" description="Helical" evidence="5">
    <location>
        <begin position="124"/>
        <end position="141"/>
    </location>
</feature>
<keyword evidence="3 5" id="KW-1133">Transmembrane helix</keyword>
<feature type="transmembrane region" description="Helical" evidence="5">
    <location>
        <begin position="83"/>
        <end position="104"/>
    </location>
</feature>
<dbReference type="Pfam" id="PF02535">
    <property type="entry name" value="Zip"/>
    <property type="match status" value="1"/>
</dbReference>
<evidence type="ECO:0000256" key="1">
    <source>
        <dbReference type="ARBA" id="ARBA00004141"/>
    </source>
</evidence>
<feature type="transmembrane region" description="Helical" evidence="5">
    <location>
        <begin position="229"/>
        <end position="249"/>
    </location>
</feature>
<feature type="transmembrane region" description="Helical" evidence="5">
    <location>
        <begin position="193"/>
        <end position="217"/>
    </location>
</feature>
<feature type="transmembrane region" description="Helical" evidence="5">
    <location>
        <begin position="162"/>
        <end position="187"/>
    </location>
</feature>
<evidence type="ECO:0000256" key="2">
    <source>
        <dbReference type="ARBA" id="ARBA00022692"/>
    </source>
</evidence>
<accession>A0A7S0I3Z8</accession>
<dbReference type="InterPro" id="IPR003689">
    <property type="entry name" value="ZIP"/>
</dbReference>
<dbReference type="PANTHER" id="PTHR11040">
    <property type="entry name" value="ZINC/IRON TRANSPORTER"/>
    <property type="match status" value="1"/>
</dbReference>